<keyword evidence="4" id="KW-0572">Peptidoglycan-anchor</keyword>
<evidence type="ECO:0000256" key="2">
    <source>
        <dbReference type="ARBA" id="ARBA00022525"/>
    </source>
</evidence>
<dbReference type="InterPro" id="IPR019931">
    <property type="entry name" value="LPXTG_anchor"/>
</dbReference>
<dbReference type="InterPro" id="IPR052920">
    <property type="entry name" value="DNA-binding_regulatory"/>
</dbReference>
<keyword evidence="6" id="KW-1133">Transmembrane helix</keyword>
<dbReference type="NCBIfam" id="TIGR01167">
    <property type="entry name" value="LPXTG_anchor"/>
    <property type="match status" value="1"/>
</dbReference>
<feature type="domain" description="Serine aminopeptidase S33" evidence="9">
    <location>
        <begin position="419"/>
        <end position="635"/>
    </location>
</feature>
<feature type="domain" description="Gram-positive cocci surface proteins LPxTG" evidence="8">
    <location>
        <begin position="894"/>
        <end position="931"/>
    </location>
</feature>
<reference evidence="10 11" key="1">
    <citation type="submission" date="2024-09" db="EMBL/GenBank/DDBJ databases">
        <authorList>
            <person name="Sun Q."/>
            <person name="Mori K."/>
        </authorList>
    </citation>
    <scope>NUCLEOTIDE SEQUENCE [LARGE SCALE GENOMIC DNA]</scope>
    <source>
        <strain evidence="10 11">TBRC 4575</strain>
    </source>
</reference>
<feature type="compositionally biased region" description="Polar residues" evidence="5">
    <location>
        <begin position="139"/>
        <end position="154"/>
    </location>
</feature>
<feature type="signal peptide" evidence="7">
    <location>
        <begin position="1"/>
        <end position="45"/>
    </location>
</feature>
<evidence type="ECO:0000259" key="9">
    <source>
        <dbReference type="Pfam" id="PF12146"/>
    </source>
</evidence>
<evidence type="ECO:0000256" key="3">
    <source>
        <dbReference type="ARBA" id="ARBA00022729"/>
    </source>
</evidence>
<keyword evidence="6" id="KW-0812">Transmembrane</keyword>
<keyword evidence="1" id="KW-0134">Cell wall</keyword>
<proteinExistence type="predicted"/>
<feature type="compositionally biased region" description="Polar residues" evidence="5">
    <location>
        <begin position="853"/>
        <end position="867"/>
    </location>
</feature>
<protein>
    <submittedName>
        <fullName evidence="10">KxYKxGKxW signal peptide domain-containing protein</fullName>
    </submittedName>
</protein>
<feature type="compositionally biased region" description="Low complexity" evidence="5">
    <location>
        <begin position="188"/>
        <end position="198"/>
    </location>
</feature>
<dbReference type="InterPro" id="IPR029058">
    <property type="entry name" value="AB_hydrolase_fold"/>
</dbReference>
<dbReference type="InterPro" id="IPR022742">
    <property type="entry name" value="Hydrolase_4"/>
</dbReference>
<evidence type="ECO:0000313" key="11">
    <source>
        <dbReference type="Proteomes" id="UP001589855"/>
    </source>
</evidence>
<keyword evidence="2" id="KW-0964">Secreted</keyword>
<name>A0ABV6K4P3_9LACO</name>
<organism evidence="10 11">
    <name type="scientific">Lactiplantibacillus plajomi</name>
    <dbReference type="NCBI Taxonomy" id="1457217"/>
    <lineage>
        <taxon>Bacteria</taxon>
        <taxon>Bacillati</taxon>
        <taxon>Bacillota</taxon>
        <taxon>Bacilli</taxon>
        <taxon>Lactobacillales</taxon>
        <taxon>Lactobacillaceae</taxon>
        <taxon>Lactiplantibacillus</taxon>
    </lineage>
</organism>
<evidence type="ECO:0000256" key="7">
    <source>
        <dbReference type="SAM" id="SignalP"/>
    </source>
</evidence>
<feature type="compositionally biased region" description="Acidic residues" evidence="5">
    <location>
        <begin position="837"/>
        <end position="849"/>
    </location>
</feature>
<evidence type="ECO:0000256" key="4">
    <source>
        <dbReference type="ARBA" id="ARBA00023088"/>
    </source>
</evidence>
<keyword evidence="3 7" id="KW-0732">Signal</keyword>
<feature type="region of interest" description="Disordered" evidence="5">
    <location>
        <begin position="67"/>
        <end position="202"/>
    </location>
</feature>
<feature type="region of interest" description="Disordered" evidence="5">
    <location>
        <begin position="214"/>
        <end position="240"/>
    </location>
</feature>
<comment type="caution">
    <text evidence="10">The sequence shown here is derived from an EMBL/GenBank/DDBJ whole genome shotgun (WGS) entry which is preliminary data.</text>
</comment>
<dbReference type="InterPro" id="IPR022263">
    <property type="entry name" value="KxYKxGKxW"/>
</dbReference>
<evidence type="ECO:0000256" key="5">
    <source>
        <dbReference type="SAM" id="MobiDB-lite"/>
    </source>
</evidence>
<dbReference type="NCBIfam" id="TIGR03715">
    <property type="entry name" value="KxYKxGKxW"/>
    <property type="match status" value="1"/>
</dbReference>
<evidence type="ECO:0000259" key="8">
    <source>
        <dbReference type="Pfam" id="PF00746"/>
    </source>
</evidence>
<gene>
    <name evidence="10" type="ORF">ACFFGS_09985</name>
</gene>
<dbReference type="Pfam" id="PF12146">
    <property type="entry name" value="Hydrolase_4"/>
    <property type="match status" value="1"/>
</dbReference>
<dbReference type="Pfam" id="PF19258">
    <property type="entry name" value="KxYKxGKxW_sig"/>
    <property type="match status" value="1"/>
</dbReference>
<feature type="transmembrane region" description="Helical" evidence="6">
    <location>
        <begin position="909"/>
        <end position="928"/>
    </location>
</feature>
<evidence type="ECO:0000256" key="6">
    <source>
        <dbReference type="SAM" id="Phobius"/>
    </source>
</evidence>
<keyword evidence="11" id="KW-1185">Reference proteome</keyword>
<dbReference type="Gene3D" id="3.40.50.1820">
    <property type="entry name" value="alpha/beta hydrolase"/>
    <property type="match status" value="1"/>
</dbReference>
<feature type="compositionally biased region" description="Acidic residues" evidence="5">
    <location>
        <begin position="174"/>
        <end position="187"/>
    </location>
</feature>
<dbReference type="Proteomes" id="UP001589855">
    <property type="component" value="Unassembled WGS sequence"/>
</dbReference>
<dbReference type="Pfam" id="PF00746">
    <property type="entry name" value="Gram_pos_anchor"/>
    <property type="match status" value="1"/>
</dbReference>
<dbReference type="SUPFAM" id="SSF53474">
    <property type="entry name" value="alpha/beta-Hydrolases"/>
    <property type="match status" value="1"/>
</dbReference>
<keyword evidence="6" id="KW-0472">Membrane</keyword>
<evidence type="ECO:0000313" key="10">
    <source>
        <dbReference type="EMBL" id="MFC0424448.1"/>
    </source>
</evidence>
<dbReference type="PANTHER" id="PTHR43358">
    <property type="entry name" value="ALPHA/BETA-HYDROLASE"/>
    <property type="match status" value="1"/>
</dbReference>
<dbReference type="EMBL" id="JBHLUK010000071">
    <property type="protein sequence ID" value="MFC0424448.1"/>
    <property type="molecule type" value="Genomic_DNA"/>
</dbReference>
<sequence>MRAKINAQSKITRYKMFKSGKRWVYAGITLASLGTTLMMTTNANAATEQPSVTVPQTTVVKAATVASDQSSAAAVTTPAADAQTPANEGDTSDQTSSTTDADTPEQSDATTDTTSDTPATDSTTTTETSDDPTDVTTTGQAQPDDSTKSNATDSATEDTKNTDATDKTASSTGENEDVVTDDVETPADDNTSTTVNVDDLTDADADTLNDSLKAEKATAESTPTTTSDDSHGPVYRTDDTKLDHNSKVTIEQTGPYAITWKEVSTTTKTETKTFTLDASDFVNLYKAISEAAGTAVEKSPLIKAAKAQLSLLVNQLEALPSKVASQLVGNLLYQMIFTGSGSEALSNFRTTLDPTRYDISNTWTGLDPVAYADDRAAAETFYPAAVDWYNNVEKETWTLPEFNDPTQNVRATYIQNGDATKTVVIGQGWTERPDWIGYVSKIWYDMGYNILMPSQRGQFLSDGNDMTFGYQDKYDWLNWVKKVDERNGEDSEVVFYGQSLGADTVLEAASVPGLSPSVKAVIADAGYSTLPELGSSLYNKVVATLSEKLQAIGLPALKSLPLLPFDQVLAVVNDKLVKTQGFSLADISGVDAASKVTIPLMLIHTADDAFIPYTQSLELAKANNSDVKEVWILPGTVGGHAGANNAVLQYTQHIKDFLAAAYPTNVDTGEVDTDKDDQTTTDPDTGDTGKTDPETDDDTDNTGKTDPETGDDTDNTGKTDPETGDDNDNTGATDPETGDDTDNTGKTDPETGDDNDNTGTTDPETGDDNDNTGATGSETGDDTDNNGATDQDANDDTDNNGGSDLDTDDDRTTVTDTDGDDDDQATDDRQGSISLAEAEEEATNVDQAEDNGNRTTKNGTVQPTTAPSAAEPKHLAPVTSPVAKMSEAHQAANDATGLLPQTADQAQPWLIAIGSSLMTFIAGLWLGLRRRFEH</sequence>
<feature type="compositionally biased region" description="Basic and acidic residues" evidence="5">
    <location>
        <begin position="228"/>
        <end position="240"/>
    </location>
</feature>
<feature type="region of interest" description="Disordered" evidence="5">
    <location>
        <begin position="667"/>
        <end position="889"/>
    </location>
</feature>
<feature type="chain" id="PRO_5047341529" evidence="7">
    <location>
        <begin position="46"/>
        <end position="934"/>
    </location>
</feature>
<feature type="compositionally biased region" description="Basic and acidic residues" evidence="5">
    <location>
        <begin position="157"/>
        <end position="166"/>
    </location>
</feature>
<dbReference type="RefSeq" id="WP_137644987.1">
    <property type="nucleotide sequence ID" value="NZ_BAABRM010000010.1"/>
</dbReference>
<accession>A0ABV6K4P3</accession>
<dbReference type="PANTHER" id="PTHR43358:SF4">
    <property type="entry name" value="ALPHA_BETA HYDROLASE FOLD-1 DOMAIN-CONTAINING PROTEIN"/>
    <property type="match status" value="1"/>
</dbReference>
<evidence type="ECO:0000256" key="1">
    <source>
        <dbReference type="ARBA" id="ARBA00022512"/>
    </source>
</evidence>
<feature type="compositionally biased region" description="Low complexity" evidence="5">
    <location>
        <begin position="72"/>
        <end position="127"/>
    </location>
</feature>